<dbReference type="STRING" id="356882.A0A423W4U3"/>
<feature type="domain" description="Heterokaryon incompatibility" evidence="1">
    <location>
        <begin position="97"/>
        <end position="287"/>
    </location>
</feature>
<keyword evidence="3" id="KW-1185">Reference proteome</keyword>
<dbReference type="InterPro" id="IPR052895">
    <property type="entry name" value="HetReg/Transcr_Mod"/>
</dbReference>
<dbReference type="PANTHER" id="PTHR24148">
    <property type="entry name" value="ANKYRIN REPEAT DOMAIN-CONTAINING PROTEIN 39 HOMOLOG-RELATED"/>
    <property type="match status" value="1"/>
</dbReference>
<dbReference type="AlphaFoldDB" id="A0A423W4U3"/>
<dbReference type="Proteomes" id="UP000283895">
    <property type="component" value="Unassembled WGS sequence"/>
</dbReference>
<dbReference type="InterPro" id="IPR010730">
    <property type="entry name" value="HET"/>
</dbReference>
<name>A0A423W4U3_9PEZI</name>
<dbReference type="Pfam" id="PF06985">
    <property type="entry name" value="HET"/>
    <property type="match status" value="1"/>
</dbReference>
<gene>
    <name evidence="2" type="ORF">VMCG_07151</name>
</gene>
<evidence type="ECO:0000313" key="2">
    <source>
        <dbReference type="EMBL" id="ROV98343.1"/>
    </source>
</evidence>
<dbReference type="EMBL" id="LKEA01000026">
    <property type="protein sequence ID" value="ROV98343.1"/>
    <property type="molecule type" value="Genomic_DNA"/>
</dbReference>
<dbReference type="OrthoDB" id="2157530at2759"/>
<dbReference type="PANTHER" id="PTHR24148:SF64">
    <property type="entry name" value="HETEROKARYON INCOMPATIBILITY DOMAIN-CONTAINING PROTEIN"/>
    <property type="match status" value="1"/>
</dbReference>
<evidence type="ECO:0000259" key="1">
    <source>
        <dbReference type="Pfam" id="PF06985"/>
    </source>
</evidence>
<proteinExistence type="predicted"/>
<comment type="caution">
    <text evidence="2">The sequence shown here is derived from an EMBL/GenBank/DDBJ whole genome shotgun (WGS) entry which is preliminary data.</text>
</comment>
<organism evidence="2 3">
    <name type="scientific">Cytospora schulzeri</name>
    <dbReference type="NCBI Taxonomy" id="448051"/>
    <lineage>
        <taxon>Eukaryota</taxon>
        <taxon>Fungi</taxon>
        <taxon>Dikarya</taxon>
        <taxon>Ascomycota</taxon>
        <taxon>Pezizomycotina</taxon>
        <taxon>Sordariomycetes</taxon>
        <taxon>Sordariomycetidae</taxon>
        <taxon>Diaporthales</taxon>
        <taxon>Cytosporaceae</taxon>
        <taxon>Cytospora</taxon>
    </lineage>
</organism>
<protein>
    <recommendedName>
        <fullName evidence="1">Heterokaryon incompatibility domain-containing protein</fullName>
    </recommendedName>
</protein>
<sequence>MAEELAVFRDILASDYEGPSQLESFAVVPPPSGYSTLQPTTHITTDTQESWSTSSGAVDPPGIENWPRRLLQLTSPVWTSHEWQPGHIYGGHREPKYNAISYTWGRFRLDSAEASKAVRRSKKLCQVRGISIDGCPWTIPPIHPARFTVDEFRQALERTSEIDGDSSGKFVWLDVACIDQESEAGQLEVGRQADIFRGAQKVSVWLTDFSLTELEKAFSSIRSDLVTVRAFQSMPDRYLELTENIESWKMGSTERMEENVEVLNTMTSTLDKICKDPWFSSLWTLQEAFLCPEARFLSRDGHFVGSDSVAIGNLSQLTLICERTRVITEDLLKAFEVDTLKGLTWMKRCLEIGHLVKAKGLAALHSRNPIVLYSTAGKRTAKKDYDYIYAIQQVFGFRLGNSRPGDAGRVYSRLELQMQLGADLLEKYPVQSQMHIFDEPVEDQMGWCISLASRLPGHRIPQDVPGMVNETGLKFE</sequence>
<accession>A0A423W4U3</accession>
<reference evidence="2 3" key="1">
    <citation type="submission" date="2015-09" db="EMBL/GenBank/DDBJ databases">
        <title>Host preference determinants of Valsa canker pathogens revealed by comparative genomics.</title>
        <authorList>
            <person name="Yin Z."/>
            <person name="Huang L."/>
        </authorList>
    </citation>
    <scope>NUCLEOTIDE SEQUENCE [LARGE SCALE GENOMIC DNA]</scope>
    <source>
        <strain evidence="2 3">03-1</strain>
    </source>
</reference>
<evidence type="ECO:0000313" key="3">
    <source>
        <dbReference type="Proteomes" id="UP000283895"/>
    </source>
</evidence>